<dbReference type="PANTHER" id="PTHR36966:SF1">
    <property type="entry name" value="REP-ASSOCIATED TYROSINE TRANSPOSASE"/>
    <property type="match status" value="1"/>
</dbReference>
<evidence type="ECO:0000259" key="1">
    <source>
        <dbReference type="SMART" id="SM01321"/>
    </source>
</evidence>
<dbReference type="GO" id="GO:0004803">
    <property type="term" value="F:transposase activity"/>
    <property type="evidence" value="ECO:0007669"/>
    <property type="project" value="InterPro"/>
</dbReference>
<dbReference type="SUPFAM" id="SSF143422">
    <property type="entry name" value="Transposase IS200-like"/>
    <property type="match status" value="1"/>
</dbReference>
<dbReference type="Pfam" id="PF01797">
    <property type="entry name" value="Y1_Tnp"/>
    <property type="match status" value="1"/>
</dbReference>
<name>A0A6S6SPH4_9BACT</name>
<dbReference type="GO" id="GO:0006313">
    <property type="term" value="P:DNA transposition"/>
    <property type="evidence" value="ECO:0007669"/>
    <property type="project" value="InterPro"/>
</dbReference>
<dbReference type="Gene3D" id="3.30.70.1290">
    <property type="entry name" value="Transposase IS200-like"/>
    <property type="match status" value="1"/>
</dbReference>
<sequence>MAAYKRLFLEGHSYYITIVTHRRNPILVDNIDALRESFRESKKYYRYNIDAIVVLPDHIHMIITPQVTNEYPKIIRAIKYNFSIKLNIDSEQSVARHKKGMNPIWQKRYYEHTIRNEKDYIRCIEYMQKNPIKHGLIDNNTKWKYTSL</sequence>
<gene>
    <name evidence="2" type="ORF">HELGO_WM58</name>
</gene>
<dbReference type="EMBL" id="CACVAS010000058">
    <property type="protein sequence ID" value="CAA6810369.1"/>
    <property type="molecule type" value="Genomic_DNA"/>
</dbReference>
<dbReference type="AlphaFoldDB" id="A0A6S6SPH4"/>
<dbReference type="PANTHER" id="PTHR36966">
    <property type="entry name" value="REP-ASSOCIATED TYROSINE TRANSPOSASE"/>
    <property type="match status" value="1"/>
</dbReference>
<protein>
    <submittedName>
        <fullName evidence="2">Transposase and inactivated derivatives</fullName>
    </submittedName>
</protein>
<dbReference type="NCBIfam" id="NF047646">
    <property type="entry name" value="REP_Tyr_transpos"/>
    <property type="match status" value="1"/>
</dbReference>
<dbReference type="InterPro" id="IPR052715">
    <property type="entry name" value="RAYT_transposase"/>
</dbReference>
<dbReference type="InterPro" id="IPR002686">
    <property type="entry name" value="Transposase_17"/>
</dbReference>
<proteinExistence type="predicted"/>
<reference evidence="2" key="1">
    <citation type="submission" date="2020-01" db="EMBL/GenBank/DDBJ databases">
        <authorList>
            <person name="Meier V. D."/>
            <person name="Meier V D."/>
        </authorList>
    </citation>
    <scope>NUCLEOTIDE SEQUENCE</scope>
    <source>
        <strain evidence="2">HLG_WM_MAG_01</strain>
    </source>
</reference>
<evidence type="ECO:0000313" key="2">
    <source>
        <dbReference type="EMBL" id="CAA6810369.1"/>
    </source>
</evidence>
<dbReference type="InterPro" id="IPR036515">
    <property type="entry name" value="Transposase_17_sf"/>
</dbReference>
<dbReference type="GO" id="GO:0043565">
    <property type="term" value="F:sequence-specific DNA binding"/>
    <property type="evidence" value="ECO:0007669"/>
    <property type="project" value="TreeGrafter"/>
</dbReference>
<dbReference type="SMART" id="SM01321">
    <property type="entry name" value="Y1_Tnp"/>
    <property type="match status" value="1"/>
</dbReference>
<accession>A0A6S6SPH4</accession>
<feature type="domain" description="Transposase IS200-like" evidence="1">
    <location>
        <begin position="9"/>
        <end position="130"/>
    </location>
</feature>
<organism evidence="2">
    <name type="scientific">uncultured Sulfurovum sp</name>
    <dbReference type="NCBI Taxonomy" id="269237"/>
    <lineage>
        <taxon>Bacteria</taxon>
        <taxon>Pseudomonadati</taxon>
        <taxon>Campylobacterota</taxon>
        <taxon>Epsilonproteobacteria</taxon>
        <taxon>Campylobacterales</taxon>
        <taxon>Sulfurovaceae</taxon>
        <taxon>Sulfurovum</taxon>
        <taxon>environmental samples</taxon>
    </lineage>
</organism>